<gene>
    <name evidence="2" type="ORF">GALMADRAFT_224544</name>
</gene>
<organism evidence="2 3">
    <name type="scientific">Galerina marginata (strain CBS 339.88)</name>
    <dbReference type="NCBI Taxonomy" id="685588"/>
    <lineage>
        <taxon>Eukaryota</taxon>
        <taxon>Fungi</taxon>
        <taxon>Dikarya</taxon>
        <taxon>Basidiomycota</taxon>
        <taxon>Agaricomycotina</taxon>
        <taxon>Agaricomycetes</taxon>
        <taxon>Agaricomycetidae</taxon>
        <taxon>Agaricales</taxon>
        <taxon>Agaricineae</taxon>
        <taxon>Strophariaceae</taxon>
        <taxon>Galerina</taxon>
    </lineage>
</organism>
<protein>
    <submittedName>
        <fullName evidence="2">Uncharacterized protein</fullName>
    </submittedName>
</protein>
<dbReference type="AlphaFoldDB" id="A0A067TGR3"/>
<dbReference type="EMBL" id="KL142375">
    <property type="protein sequence ID" value="KDR78173.1"/>
    <property type="molecule type" value="Genomic_DNA"/>
</dbReference>
<reference evidence="3" key="1">
    <citation type="journal article" date="2014" name="Proc. Natl. Acad. Sci. U.S.A.">
        <title>Extensive sampling of basidiomycete genomes demonstrates inadequacy of the white-rot/brown-rot paradigm for wood decay fungi.</title>
        <authorList>
            <person name="Riley R."/>
            <person name="Salamov A.A."/>
            <person name="Brown D.W."/>
            <person name="Nagy L.G."/>
            <person name="Floudas D."/>
            <person name="Held B.W."/>
            <person name="Levasseur A."/>
            <person name="Lombard V."/>
            <person name="Morin E."/>
            <person name="Otillar R."/>
            <person name="Lindquist E.A."/>
            <person name="Sun H."/>
            <person name="LaButti K.M."/>
            <person name="Schmutz J."/>
            <person name="Jabbour D."/>
            <person name="Luo H."/>
            <person name="Baker S.E."/>
            <person name="Pisabarro A.G."/>
            <person name="Walton J.D."/>
            <person name="Blanchette R.A."/>
            <person name="Henrissat B."/>
            <person name="Martin F."/>
            <person name="Cullen D."/>
            <person name="Hibbett D.S."/>
            <person name="Grigoriev I.V."/>
        </authorList>
    </citation>
    <scope>NUCLEOTIDE SEQUENCE [LARGE SCALE GENOMIC DNA]</scope>
    <source>
        <strain evidence="3">CBS 339.88</strain>
    </source>
</reference>
<name>A0A067TGR3_GALM3</name>
<keyword evidence="3" id="KW-1185">Reference proteome</keyword>
<keyword evidence="1" id="KW-0812">Transmembrane</keyword>
<proteinExistence type="predicted"/>
<feature type="transmembrane region" description="Helical" evidence="1">
    <location>
        <begin position="55"/>
        <end position="74"/>
    </location>
</feature>
<evidence type="ECO:0000313" key="2">
    <source>
        <dbReference type="EMBL" id="KDR78173.1"/>
    </source>
</evidence>
<keyword evidence="1" id="KW-1133">Transmembrane helix</keyword>
<dbReference type="HOGENOM" id="CLU_1272391_0_0_1"/>
<dbReference type="Proteomes" id="UP000027222">
    <property type="component" value="Unassembled WGS sequence"/>
</dbReference>
<evidence type="ECO:0000313" key="3">
    <source>
        <dbReference type="Proteomes" id="UP000027222"/>
    </source>
</evidence>
<evidence type="ECO:0000256" key="1">
    <source>
        <dbReference type="SAM" id="Phobius"/>
    </source>
</evidence>
<sequence length="217" mass="24724">MHLISGRTTAYGINSLGLENPTQVLLKRQPAISRLVTWTWSTSSFHVYMDSRSSLWFMGLVIFLEAWLIPWKFYEICRRYSMGKLHNLKRLILVRTKEKISSGDVPGQNNPGIAHVRCIGNQFSFGSDLHKVRDFSFRRTLPFGATAIALLETGAFCGFFRRTLSLGAPAISLLETRVFCGFPFSWPWDIIFSLCSEFDDFLPFPFSSGLRLPLILT</sequence>
<keyword evidence="1" id="KW-0472">Membrane</keyword>
<accession>A0A067TGR3</accession>